<evidence type="ECO:0000256" key="2">
    <source>
        <dbReference type="ARBA" id="ARBA00022771"/>
    </source>
</evidence>
<feature type="compositionally biased region" description="Polar residues" evidence="5">
    <location>
        <begin position="93"/>
        <end position="104"/>
    </location>
</feature>
<dbReference type="InterPro" id="IPR052260">
    <property type="entry name" value="Autophagy_Rcpt_SigReg"/>
</dbReference>
<dbReference type="AlphaFoldDB" id="A0A2G8SF70"/>
<dbReference type="GO" id="GO:0044753">
    <property type="term" value="C:amphisome"/>
    <property type="evidence" value="ECO:0007669"/>
    <property type="project" value="TreeGrafter"/>
</dbReference>
<keyword evidence="3" id="KW-0862">Zinc</keyword>
<dbReference type="GO" id="GO:0005080">
    <property type="term" value="F:protein kinase C binding"/>
    <property type="evidence" value="ECO:0007669"/>
    <property type="project" value="TreeGrafter"/>
</dbReference>
<sequence length="523" mass="55115">MSISSERSPDLVLGEASAAQRPGGVSASPAPYPSSGVSTTQSQPHWQAPRSIFDTPLGPSSGSATGTGTSLGFASSTTQSQPQAPRSIFATPLGQTSASASQPPRSIFATPLPSPSSGSATGTSLAFDSSTTQSQPPRSIFDTPLGPSSGFQATTGTALRLPFDWKTDLPSAHLATGSSTASDVSVAAGDPGFDWKTRRALWPPTAAGASSTTSNSNGNPFLPSPRSNPRSEALGPTQSPEEPLHDGISCDFCGKGGIRGIRYKCVQCPNYNRCSACMTSPSAWAAHDSTHQFFPIKIKDDLSHLALVISKLSAMRSSPFALRLNRVHPGITCDGCTKPIEGVRHKCMVCAGLWTKALKMLLTLTDYDFCNICITDLSKRNSHHVASHPFFTIVTQEDETLYARTRAQALLQPAIGGFCHEAVSCDSCGKAPLVGVRHRCLDCRDYDLCTECISNPELRVRHDLTHAFFPIPVPDGMTAYNRALELRGTGAGLRGSQQPVQLTAKISELVSGVGNIGIPGSAA</sequence>
<feature type="domain" description="ZZ-type" evidence="6">
    <location>
        <begin position="245"/>
        <end position="301"/>
    </location>
</feature>
<dbReference type="GO" id="GO:0035973">
    <property type="term" value="P:aggrephagy"/>
    <property type="evidence" value="ECO:0007669"/>
    <property type="project" value="TreeGrafter"/>
</dbReference>
<dbReference type="CDD" id="cd02249">
    <property type="entry name" value="ZZ"/>
    <property type="match status" value="1"/>
</dbReference>
<organism evidence="7 8">
    <name type="scientific">Ganoderma sinense ZZ0214-1</name>
    <dbReference type="NCBI Taxonomy" id="1077348"/>
    <lineage>
        <taxon>Eukaryota</taxon>
        <taxon>Fungi</taxon>
        <taxon>Dikarya</taxon>
        <taxon>Basidiomycota</taxon>
        <taxon>Agaricomycotina</taxon>
        <taxon>Agaricomycetes</taxon>
        <taxon>Polyporales</taxon>
        <taxon>Polyporaceae</taxon>
        <taxon>Ganoderma</taxon>
    </lineage>
</organism>
<evidence type="ECO:0000313" key="8">
    <source>
        <dbReference type="Proteomes" id="UP000230002"/>
    </source>
</evidence>
<feature type="compositionally biased region" description="Low complexity" evidence="5">
    <location>
        <begin position="55"/>
        <end position="78"/>
    </location>
</feature>
<dbReference type="GO" id="GO:0007032">
    <property type="term" value="P:endosome organization"/>
    <property type="evidence" value="ECO:0007669"/>
    <property type="project" value="TreeGrafter"/>
</dbReference>
<evidence type="ECO:0000259" key="6">
    <source>
        <dbReference type="PROSITE" id="PS50135"/>
    </source>
</evidence>
<protein>
    <recommendedName>
        <fullName evidence="6">ZZ-type domain-containing protein</fullName>
    </recommendedName>
</protein>
<feature type="compositionally biased region" description="Polar residues" evidence="5">
    <location>
        <begin position="35"/>
        <end position="45"/>
    </location>
</feature>
<name>A0A2G8SF70_9APHY</name>
<dbReference type="PROSITE" id="PS50135">
    <property type="entry name" value="ZF_ZZ_2"/>
    <property type="match status" value="2"/>
</dbReference>
<dbReference type="InterPro" id="IPR000433">
    <property type="entry name" value="Znf_ZZ"/>
</dbReference>
<keyword evidence="2 4" id="KW-0863">Zinc-finger</keyword>
<dbReference type="GO" id="GO:0016235">
    <property type="term" value="C:aggresome"/>
    <property type="evidence" value="ECO:0007669"/>
    <property type="project" value="TreeGrafter"/>
</dbReference>
<dbReference type="STRING" id="1077348.A0A2G8SF70"/>
<comment type="caution">
    <text evidence="7">The sequence shown here is derived from an EMBL/GenBank/DDBJ whole genome shotgun (WGS) entry which is preliminary data.</text>
</comment>
<accession>A0A2G8SF70</accession>
<dbReference type="GO" id="GO:0008270">
    <property type="term" value="F:zinc ion binding"/>
    <property type="evidence" value="ECO:0007669"/>
    <property type="project" value="UniProtKB-KW"/>
</dbReference>
<feature type="compositionally biased region" description="Low complexity" evidence="5">
    <location>
        <begin position="109"/>
        <end position="126"/>
    </location>
</feature>
<feature type="region of interest" description="Disordered" evidence="5">
    <location>
        <begin position="1"/>
        <end position="153"/>
    </location>
</feature>
<dbReference type="GO" id="GO:0070530">
    <property type="term" value="F:K63-linked polyubiquitin modification-dependent protein binding"/>
    <property type="evidence" value="ECO:0007669"/>
    <property type="project" value="TreeGrafter"/>
</dbReference>
<dbReference type="InterPro" id="IPR043145">
    <property type="entry name" value="Znf_ZZ_sf"/>
</dbReference>
<feature type="compositionally biased region" description="Low complexity" evidence="5">
    <location>
        <begin position="205"/>
        <end position="220"/>
    </location>
</feature>
<feature type="region of interest" description="Disordered" evidence="5">
    <location>
        <begin position="205"/>
        <end position="243"/>
    </location>
</feature>
<dbReference type="OrthoDB" id="3350428at2759"/>
<gene>
    <name evidence="7" type="ORF">GSI_05593</name>
</gene>
<dbReference type="Proteomes" id="UP000230002">
    <property type="component" value="Unassembled WGS sequence"/>
</dbReference>
<dbReference type="Pfam" id="PF00569">
    <property type="entry name" value="ZZ"/>
    <property type="match status" value="2"/>
</dbReference>
<proteinExistence type="predicted"/>
<feature type="compositionally biased region" description="Polar residues" evidence="5">
    <location>
        <begin position="127"/>
        <end position="137"/>
    </location>
</feature>
<reference evidence="7 8" key="1">
    <citation type="journal article" date="2015" name="Sci. Rep.">
        <title>Chromosome-level genome map provides insights into diverse defense mechanisms in the medicinal fungus Ganoderma sinense.</title>
        <authorList>
            <person name="Zhu Y."/>
            <person name="Xu J."/>
            <person name="Sun C."/>
            <person name="Zhou S."/>
            <person name="Xu H."/>
            <person name="Nelson D.R."/>
            <person name="Qian J."/>
            <person name="Song J."/>
            <person name="Luo H."/>
            <person name="Xiang L."/>
            <person name="Li Y."/>
            <person name="Xu Z."/>
            <person name="Ji A."/>
            <person name="Wang L."/>
            <person name="Lu S."/>
            <person name="Hayward A."/>
            <person name="Sun W."/>
            <person name="Li X."/>
            <person name="Schwartz D.C."/>
            <person name="Wang Y."/>
            <person name="Chen S."/>
        </authorList>
    </citation>
    <scope>NUCLEOTIDE SEQUENCE [LARGE SCALE GENOMIC DNA]</scope>
    <source>
        <strain evidence="7 8">ZZ0214-1</strain>
    </source>
</reference>
<keyword evidence="1" id="KW-0479">Metal-binding</keyword>
<dbReference type="SMART" id="SM00291">
    <property type="entry name" value="ZnF_ZZ"/>
    <property type="match status" value="3"/>
</dbReference>
<evidence type="ECO:0000256" key="1">
    <source>
        <dbReference type="ARBA" id="ARBA00022723"/>
    </source>
</evidence>
<feature type="domain" description="ZZ-type" evidence="6">
    <location>
        <begin position="420"/>
        <end position="476"/>
    </location>
</feature>
<keyword evidence="8" id="KW-1185">Reference proteome</keyword>
<evidence type="ECO:0000256" key="5">
    <source>
        <dbReference type="SAM" id="MobiDB-lite"/>
    </source>
</evidence>
<feature type="compositionally biased region" description="Polar residues" evidence="5">
    <location>
        <begin position="225"/>
        <end position="240"/>
    </location>
</feature>
<evidence type="ECO:0000256" key="3">
    <source>
        <dbReference type="ARBA" id="ARBA00022833"/>
    </source>
</evidence>
<evidence type="ECO:0000313" key="7">
    <source>
        <dbReference type="EMBL" id="PIL32347.1"/>
    </source>
</evidence>
<dbReference type="Gene3D" id="3.30.60.90">
    <property type="match status" value="3"/>
</dbReference>
<dbReference type="PANTHER" id="PTHR15090:SF0">
    <property type="entry name" value="SEQUESTOSOME-1"/>
    <property type="match status" value="1"/>
</dbReference>
<dbReference type="GO" id="GO:0000423">
    <property type="term" value="P:mitophagy"/>
    <property type="evidence" value="ECO:0007669"/>
    <property type="project" value="TreeGrafter"/>
</dbReference>
<dbReference type="EMBL" id="AYKW01000011">
    <property type="protein sequence ID" value="PIL32347.1"/>
    <property type="molecule type" value="Genomic_DNA"/>
</dbReference>
<dbReference type="SUPFAM" id="SSF57850">
    <property type="entry name" value="RING/U-box"/>
    <property type="match status" value="3"/>
</dbReference>
<dbReference type="PANTHER" id="PTHR15090">
    <property type="entry name" value="SEQUESTOSOME 1-RELATED"/>
    <property type="match status" value="1"/>
</dbReference>
<evidence type="ECO:0000256" key="4">
    <source>
        <dbReference type="PROSITE-ProRule" id="PRU00228"/>
    </source>
</evidence>